<gene>
    <name evidence="2" type="ORF">BDFB_006799</name>
</gene>
<evidence type="ECO:0000256" key="1">
    <source>
        <dbReference type="SAM" id="Coils"/>
    </source>
</evidence>
<evidence type="ECO:0000313" key="2">
    <source>
        <dbReference type="EMBL" id="RZC36122.1"/>
    </source>
</evidence>
<keyword evidence="1" id="KW-0175">Coiled coil</keyword>
<dbReference type="AlphaFoldDB" id="A0A482VTA0"/>
<protein>
    <submittedName>
        <fullName evidence="2">Sodium channel and clathrin linker 1-like</fullName>
    </submittedName>
</protein>
<dbReference type="OrthoDB" id="551053at2759"/>
<proteinExistence type="predicted"/>
<keyword evidence="2" id="KW-0813">Transport</keyword>
<accession>A0A482VTA0</accession>
<reference evidence="2 3" key="1">
    <citation type="submission" date="2017-03" db="EMBL/GenBank/DDBJ databases">
        <title>Genome of the blue death feigning beetle - Asbolus verrucosus.</title>
        <authorList>
            <person name="Rider S.D."/>
        </authorList>
    </citation>
    <scope>NUCLEOTIDE SEQUENCE [LARGE SCALE GENOMIC DNA]</scope>
    <source>
        <strain evidence="2">Butters</strain>
        <tissue evidence="2">Head and leg muscle</tissue>
    </source>
</reference>
<keyword evidence="2" id="KW-0407">Ion channel</keyword>
<evidence type="ECO:0000313" key="3">
    <source>
        <dbReference type="Proteomes" id="UP000292052"/>
    </source>
</evidence>
<sequence length="466" mass="54512">VEQSNIRGVLKENALLNAELNKILAEKTGCEVDHKYKESSLIENLKLQLKTVLREAYETKLNDLQNTVTLTKHKLEETINQRSQELKIKDKEISGKIQSQDNNFKIIKNLEEEVLQLQRRLNTVNKDKNSLEKNIKDKSTEIESLKLKVNECRTKVEEALQVVEAALNEKDAALLRETETREEIVRLSTSLAEVINETDVKVKTIKNEHDQKLDKVLNDLKESQEEVKNYSKKCTFLEEEIERLHKGQVYIDESSTSKLLMLEKNLENTFQKLVSELKKQNIQLKSEAENIKQDLDHMAQYYERDIKAREVEKTALKEEIKKLKLALNESNLKASQKVEVINNLSEKISTMETVFKERLEDLKQQTSIERQEREASHNKIVEELKAQLLSQTEINKKWRTEAKNITERLEKRIIELKLTLNKVKTDNRTLTDRLKEANLKMYEYRKFLQMISQDVNKITSITLPEL</sequence>
<dbReference type="GO" id="GO:0045162">
    <property type="term" value="P:clustering of voltage-gated sodium channels"/>
    <property type="evidence" value="ECO:0007669"/>
    <property type="project" value="InterPro"/>
</dbReference>
<dbReference type="GO" id="GO:0005814">
    <property type="term" value="C:centriole"/>
    <property type="evidence" value="ECO:0007669"/>
    <property type="project" value="TreeGrafter"/>
</dbReference>
<dbReference type="GO" id="GO:0060271">
    <property type="term" value="P:cilium assembly"/>
    <property type="evidence" value="ECO:0007669"/>
    <property type="project" value="TreeGrafter"/>
</dbReference>
<feature type="coiled-coil region" evidence="1">
    <location>
        <begin position="206"/>
        <end position="333"/>
    </location>
</feature>
<comment type="caution">
    <text evidence="2">The sequence shown here is derived from an EMBL/GenBank/DDBJ whole genome shotgun (WGS) entry which is preliminary data.</text>
</comment>
<dbReference type="PANTHER" id="PTHR35970">
    <property type="entry name" value="SODIUM CHANNEL AND CLATHRIN LINKER 1"/>
    <property type="match status" value="1"/>
</dbReference>
<dbReference type="STRING" id="1661398.A0A482VTA0"/>
<dbReference type="PANTHER" id="PTHR35970:SF1">
    <property type="entry name" value="SODIUM CHANNEL AND CLATHRIN LINKER 1"/>
    <property type="match status" value="1"/>
</dbReference>
<feature type="coiled-coil region" evidence="1">
    <location>
        <begin position="54"/>
        <end position="81"/>
    </location>
</feature>
<dbReference type="Proteomes" id="UP000292052">
    <property type="component" value="Unassembled WGS sequence"/>
</dbReference>
<feature type="non-terminal residue" evidence="2">
    <location>
        <position position="1"/>
    </location>
</feature>
<dbReference type="EMBL" id="QDEB01064942">
    <property type="protein sequence ID" value="RZC36122.1"/>
    <property type="molecule type" value="Genomic_DNA"/>
</dbReference>
<keyword evidence="2" id="KW-0406">Ion transport</keyword>
<dbReference type="InterPro" id="IPR038911">
    <property type="entry name" value="SCLT1"/>
</dbReference>
<name>A0A482VTA0_ASBVE</name>
<feature type="coiled-coil region" evidence="1">
    <location>
        <begin position="107"/>
        <end position="169"/>
    </location>
</feature>
<feature type="non-terminal residue" evidence="2">
    <location>
        <position position="466"/>
    </location>
</feature>
<dbReference type="GO" id="GO:0034220">
    <property type="term" value="P:monoatomic ion transmembrane transport"/>
    <property type="evidence" value="ECO:0007669"/>
    <property type="project" value="UniProtKB-KW"/>
</dbReference>
<feature type="coiled-coil region" evidence="1">
    <location>
        <begin position="406"/>
        <end position="440"/>
    </location>
</feature>
<organism evidence="2 3">
    <name type="scientific">Asbolus verrucosus</name>
    <name type="common">Desert ironclad beetle</name>
    <dbReference type="NCBI Taxonomy" id="1661398"/>
    <lineage>
        <taxon>Eukaryota</taxon>
        <taxon>Metazoa</taxon>
        <taxon>Ecdysozoa</taxon>
        <taxon>Arthropoda</taxon>
        <taxon>Hexapoda</taxon>
        <taxon>Insecta</taxon>
        <taxon>Pterygota</taxon>
        <taxon>Neoptera</taxon>
        <taxon>Endopterygota</taxon>
        <taxon>Coleoptera</taxon>
        <taxon>Polyphaga</taxon>
        <taxon>Cucujiformia</taxon>
        <taxon>Tenebrionidae</taxon>
        <taxon>Pimeliinae</taxon>
        <taxon>Asbolus</taxon>
    </lineage>
</organism>
<keyword evidence="3" id="KW-1185">Reference proteome</keyword>